<dbReference type="EMBL" id="JANFYS010000001">
    <property type="protein sequence ID" value="MCQ4769133.1"/>
    <property type="molecule type" value="Genomic_DNA"/>
</dbReference>
<dbReference type="Pfam" id="PF22020">
    <property type="entry name" value="RlmL_1st"/>
    <property type="match status" value="1"/>
</dbReference>
<keyword evidence="1 6" id="KW-0489">Methyltransferase</keyword>
<evidence type="ECO:0000313" key="7">
    <source>
        <dbReference type="Proteomes" id="UP001204562"/>
    </source>
</evidence>
<dbReference type="PANTHER" id="PTHR47313">
    <property type="entry name" value="RIBOSOMAL RNA LARGE SUBUNIT METHYLTRANSFERASE K/L"/>
    <property type="match status" value="1"/>
</dbReference>
<dbReference type="Proteomes" id="UP001204562">
    <property type="component" value="Unassembled WGS sequence"/>
</dbReference>
<accession>A0AAW5JIH2</accession>
<dbReference type="RefSeq" id="WP_256302985.1">
    <property type="nucleotide sequence ID" value="NZ_JANFYS010000001.1"/>
</dbReference>
<dbReference type="PROSITE" id="PS00092">
    <property type="entry name" value="N6_MTASE"/>
    <property type="match status" value="1"/>
</dbReference>
<dbReference type="Gene3D" id="3.40.50.150">
    <property type="entry name" value="Vaccinia Virus protein VP39"/>
    <property type="match status" value="1"/>
</dbReference>
<evidence type="ECO:0000259" key="4">
    <source>
        <dbReference type="Pfam" id="PF02926"/>
    </source>
</evidence>
<dbReference type="AlphaFoldDB" id="A0AAW5JIH2"/>
<dbReference type="InterPro" id="IPR053943">
    <property type="entry name" value="RlmKL-like_Mtase_CS"/>
</dbReference>
<proteinExistence type="predicted"/>
<gene>
    <name evidence="6" type="ORF">NE579_01460</name>
</gene>
<organism evidence="6 7">
    <name type="scientific">Intestinimonas massiliensis</name>
    <name type="common">ex Afouda et al. 2020</name>
    <dbReference type="NCBI Taxonomy" id="1673721"/>
    <lineage>
        <taxon>Bacteria</taxon>
        <taxon>Bacillati</taxon>
        <taxon>Bacillota</taxon>
        <taxon>Clostridia</taxon>
        <taxon>Eubacteriales</taxon>
        <taxon>Intestinimonas</taxon>
    </lineage>
</organism>
<name>A0AAW5JIH2_9FIRM</name>
<dbReference type="InterPro" id="IPR029063">
    <property type="entry name" value="SAM-dependent_MTases_sf"/>
</dbReference>
<keyword evidence="2" id="KW-0808">Transferase</keyword>
<dbReference type="InterPro" id="IPR004114">
    <property type="entry name" value="THUMP_dom"/>
</dbReference>
<reference evidence="6" key="1">
    <citation type="submission" date="2022-06" db="EMBL/GenBank/DDBJ databases">
        <title>Isolation of gut microbiota from human fecal samples.</title>
        <authorList>
            <person name="Pamer E.G."/>
            <person name="Barat B."/>
            <person name="Waligurski E."/>
            <person name="Medina S."/>
            <person name="Paddock L."/>
            <person name="Mostad J."/>
        </authorList>
    </citation>
    <scope>NUCLEOTIDE SEQUENCE</scope>
    <source>
        <strain evidence="6">DFI.9.91</strain>
    </source>
</reference>
<evidence type="ECO:0000259" key="5">
    <source>
        <dbReference type="Pfam" id="PF22020"/>
    </source>
</evidence>
<sequence length="376" mass="41556">MERLKLAVPTLFGLEGLTADELRRLGLEEVRADNGRVTALGTPADVARLNLNLRTGERVLIELGCFLAGDFDALFEGTRALPWEQFIPLNGAFPVKGHSLNSALHAIPACQSIVKKAVAARLGQKYGLETLPENGSVYQIQFSIMKDMATLMLDTSGAGLHKRGYRAVGVTAPLRETLAAALVLLSRYRGRDPFCDPFCGSGTIAIEAALIAKNRAPGLERSFSAQRWACVPAQAWMDAADEAMDREFDGAYEIWGGDIDPKAVAIARDNAVKAGVEDLIRFEVADARAFRREAPYGRVVTNPPYGERIMEKREAEELYRAFGKAYRSLPPGWSLALLSSHTEFERTFGRTADKKRKLYNGMIKCDLFLYHKRERG</sequence>
<dbReference type="InterPro" id="IPR002052">
    <property type="entry name" value="DNA_methylase_N6_adenine_CS"/>
</dbReference>
<dbReference type="PANTHER" id="PTHR47313:SF1">
    <property type="entry name" value="RIBOSOMAL RNA LARGE SUBUNIT METHYLTRANSFERASE K_L"/>
    <property type="match status" value="1"/>
</dbReference>
<dbReference type="InterPro" id="IPR054170">
    <property type="entry name" value="RlmL_1st"/>
</dbReference>
<dbReference type="GO" id="GO:0003723">
    <property type="term" value="F:RNA binding"/>
    <property type="evidence" value="ECO:0007669"/>
    <property type="project" value="InterPro"/>
</dbReference>
<dbReference type="GO" id="GO:0070043">
    <property type="term" value="F:rRNA (guanine-N7-)-methyltransferase activity"/>
    <property type="evidence" value="ECO:0007669"/>
    <property type="project" value="TreeGrafter"/>
</dbReference>
<dbReference type="GO" id="GO:0008990">
    <property type="term" value="F:rRNA (guanine-N2-)-methyltransferase activity"/>
    <property type="evidence" value="ECO:0007669"/>
    <property type="project" value="TreeGrafter"/>
</dbReference>
<feature type="domain" description="Ribosomal RNA large subunit methyltransferase K/L-like methyltransferase" evidence="3">
    <location>
        <begin position="163"/>
        <end position="366"/>
    </location>
</feature>
<feature type="domain" description="THUMP" evidence="4">
    <location>
        <begin position="70"/>
        <end position="154"/>
    </location>
</feature>
<dbReference type="PROSITE" id="PS01261">
    <property type="entry name" value="UPF0020"/>
    <property type="match status" value="1"/>
</dbReference>
<dbReference type="Pfam" id="PF01170">
    <property type="entry name" value="UPF0020"/>
    <property type="match status" value="1"/>
</dbReference>
<comment type="caution">
    <text evidence="6">The sequence shown here is derived from an EMBL/GenBank/DDBJ whole genome shotgun (WGS) entry which is preliminary data.</text>
</comment>
<feature type="domain" description="RlmL ferredoxin-like" evidence="5">
    <location>
        <begin position="5"/>
        <end position="60"/>
    </location>
</feature>
<evidence type="ECO:0000256" key="2">
    <source>
        <dbReference type="ARBA" id="ARBA00022679"/>
    </source>
</evidence>
<evidence type="ECO:0000259" key="3">
    <source>
        <dbReference type="Pfam" id="PF01170"/>
    </source>
</evidence>
<dbReference type="SUPFAM" id="SSF53335">
    <property type="entry name" value="S-adenosyl-L-methionine-dependent methyltransferases"/>
    <property type="match status" value="1"/>
</dbReference>
<evidence type="ECO:0000256" key="1">
    <source>
        <dbReference type="ARBA" id="ARBA00022603"/>
    </source>
</evidence>
<dbReference type="Pfam" id="PF02926">
    <property type="entry name" value="THUMP"/>
    <property type="match status" value="1"/>
</dbReference>
<evidence type="ECO:0000313" key="6">
    <source>
        <dbReference type="EMBL" id="MCQ4769133.1"/>
    </source>
</evidence>
<dbReference type="CDD" id="cd11715">
    <property type="entry name" value="THUMP_AdoMetMT"/>
    <property type="match status" value="1"/>
</dbReference>
<protein>
    <submittedName>
        <fullName evidence="6">Class I SAM-dependent RNA methyltransferase</fullName>
    </submittedName>
</protein>
<dbReference type="InterPro" id="IPR000241">
    <property type="entry name" value="RlmKL-like_Mtase"/>
</dbReference>
<dbReference type="Gene3D" id="3.30.2130.30">
    <property type="match status" value="1"/>
</dbReference>